<gene>
    <name evidence="1" type="ORF">CP975_27245</name>
</gene>
<dbReference type="EMBL" id="CP023695">
    <property type="protein sequence ID" value="QEV20750.1"/>
    <property type="molecule type" value="Genomic_DNA"/>
</dbReference>
<dbReference type="KEGG" id="salw:CP975_27245"/>
<dbReference type="RefSeq" id="WP_055527423.1">
    <property type="nucleotide sequence ID" value="NZ_CP023695.1"/>
</dbReference>
<dbReference type="Proteomes" id="UP000326553">
    <property type="component" value="Chromosome"/>
</dbReference>
<proteinExistence type="predicted"/>
<evidence type="ECO:0000313" key="2">
    <source>
        <dbReference type="Proteomes" id="UP000326553"/>
    </source>
</evidence>
<dbReference type="AlphaFoldDB" id="A0A5J6HR62"/>
<evidence type="ECO:0000313" key="1">
    <source>
        <dbReference type="EMBL" id="QEV20750.1"/>
    </source>
</evidence>
<organism evidence="1 2">
    <name type="scientific">Streptomyces alboniger</name>
    <dbReference type="NCBI Taxonomy" id="132473"/>
    <lineage>
        <taxon>Bacteria</taxon>
        <taxon>Bacillati</taxon>
        <taxon>Actinomycetota</taxon>
        <taxon>Actinomycetes</taxon>
        <taxon>Kitasatosporales</taxon>
        <taxon>Streptomycetaceae</taxon>
        <taxon>Streptomyces</taxon>
        <taxon>Streptomyces aurantiacus group</taxon>
    </lineage>
</organism>
<name>A0A5J6HR62_STRAD</name>
<reference evidence="1 2" key="1">
    <citation type="submission" date="2017-09" db="EMBL/GenBank/DDBJ databases">
        <authorList>
            <person name="Lee N."/>
            <person name="Cho B.-K."/>
        </authorList>
    </citation>
    <scope>NUCLEOTIDE SEQUENCE [LARGE SCALE GENOMIC DNA]</scope>
    <source>
        <strain evidence="1 2">ATCC 12461</strain>
    </source>
</reference>
<keyword evidence="2" id="KW-1185">Reference proteome</keyword>
<protein>
    <submittedName>
        <fullName evidence="1">Uncharacterized protein</fullName>
    </submittedName>
</protein>
<sequence length="249" mass="27037">MTFSPDLLLTVAAERLRVARPELAARLDLSTSEAVQRAKATLAGGDADGPHDGAAVVMVVGRFSLPNWVRETCRFALSVPAGRAGPWQRSFTRTLFLAGRPNNLKERFTFDHIADDGSTAWIGPAPDEATAALRRLLKSFDGTRELPAWAPTTVVIPVPVGNRPSGRHPVYRDLYIATAGVTVSDVLIQVNHLLAEAVLDGLILPGDRLTLRSVPRLAGLPMRFAALRVDTDTHRPHELRAYAGLTEEI</sequence>
<dbReference type="InterPro" id="IPR045754">
    <property type="entry name" value="DUF6182"/>
</dbReference>
<accession>A0A5J6HR62</accession>
<dbReference type="OrthoDB" id="4338055at2"/>
<dbReference type="Pfam" id="PF19680">
    <property type="entry name" value="DUF6182"/>
    <property type="match status" value="1"/>
</dbReference>